<dbReference type="Pfam" id="PF04935">
    <property type="entry name" value="SURF6"/>
    <property type="match status" value="1"/>
</dbReference>
<comment type="caution">
    <text evidence="7">The sequence shown here is derived from an EMBL/GenBank/DDBJ whole genome shotgun (WGS) entry which is preliminary data.</text>
</comment>
<feature type="region of interest" description="Disordered" evidence="4">
    <location>
        <begin position="1"/>
        <end position="31"/>
    </location>
</feature>
<dbReference type="InterPro" id="IPR029190">
    <property type="entry name" value="Rrp14/SURF6_C"/>
</dbReference>
<evidence type="ECO:0000313" key="7">
    <source>
        <dbReference type="EMBL" id="KAJ4812106.1"/>
    </source>
</evidence>
<dbReference type="EMBL" id="JAMFTS010000001">
    <property type="protein sequence ID" value="KAJ4812106.1"/>
    <property type="molecule type" value="Genomic_DNA"/>
</dbReference>
<feature type="compositionally biased region" description="Basic and acidic residues" evidence="4">
    <location>
        <begin position="225"/>
        <end position="234"/>
    </location>
</feature>
<dbReference type="PANTHER" id="PTHR14369">
    <property type="entry name" value="SURFEIT LOCUS PROTEIN 6"/>
    <property type="match status" value="1"/>
</dbReference>
<feature type="compositionally biased region" description="Basic residues" evidence="4">
    <location>
        <begin position="356"/>
        <end position="372"/>
    </location>
</feature>
<gene>
    <name evidence="7" type="ORF">LUZ62_024672</name>
</gene>
<dbReference type="PANTHER" id="PTHR14369:SF0">
    <property type="entry name" value="SURFEIT LOCUS PROTEIN 6"/>
    <property type="match status" value="1"/>
</dbReference>
<feature type="compositionally biased region" description="Acidic residues" evidence="4">
    <location>
        <begin position="118"/>
        <end position="141"/>
    </location>
</feature>
<feature type="compositionally biased region" description="Basic and acidic residues" evidence="4">
    <location>
        <begin position="178"/>
        <end position="190"/>
    </location>
</feature>
<evidence type="ECO:0000256" key="4">
    <source>
        <dbReference type="SAM" id="MobiDB-lite"/>
    </source>
</evidence>
<feature type="compositionally biased region" description="Basic and acidic residues" evidence="4">
    <location>
        <begin position="301"/>
        <end position="311"/>
    </location>
</feature>
<evidence type="ECO:0000259" key="6">
    <source>
        <dbReference type="Pfam" id="PF15459"/>
    </source>
</evidence>
<feature type="compositionally biased region" description="Basic and acidic residues" evidence="4">
    <location>
        <begin position="103"/>
        <end position="117"/>
    </location>
</feature>
<organism evidence="7 8">
    <name type="scientific">Rhynchospora pubera</name>
    <dbReference type="NCBI Taxonomy" id="906938"/>
    <lineage>
        <taxon>Eukaryota</taxon>
        <taxon>Viridiplantae</taxon>
        <taxon>Streptophyta</taxon>
        <taxon>Embryophyta</taxon>
        <taxon>Tracheophyta</taxon>
        <taxon>Spermatophyta</taxon>
        <taxon>Magnoliopsida</taxon>
        <taxon>Liliopsida</taxon>
        <taxon>Poales</taxon>
        <taxon>Cyperaceae</taxon>
        <taxon>Cyperoideae</taxon>
        <taxon>Rhynchosporeae</taxon>
        <taxon>Rhynchospora</taxon>
    </lineage>
</organism>
<dbReference type="GO" id="GO:0005730">
    <property type="term" value="C:nucleolus"/>
    <property type="evidence" value="ECO:0007669"/>
    <property type="project" value="TreeGrafter"/>
</dbReference>
<keyword evidence="3" id="KW-0539">Nucleus</keyword>
<dbReference type="GO" id="GO:0003677">
    <property type="term" value="F:DNA binding"/>
    <property type="evidence" value="ECO:0007669"/>
    <property type="project" value="TreeGrafter"/>
</dbReference>
<feature type="compositionally biased region" description="Basic and acidic residues" evidence="4">
    <location>
        <begin position="70"/>
        <end position="94"/>
    </location>
</feature>
<dbReference type="Proteomes" id="UP001140206">
    <property type="component" value="Chromosome 1"/>
</dbReference>
<feature type="domain" description="Ribosomal RNA-processing protein 14/surfeit locus protein 6 C-terminal" evidence="5">
    <location>
        <begin position="188"/>
        <end position="363"/>
    </location>
</feature>
<comment type="subcellular location">
    <subcellularLocation>
        <location evidence="1">Nucleus</location>
    </subcellularLocation>
</comment>
<dbReference type="GO" id="GO:0003723">
    <property type="term" value="F:RNA binding"/>
    <property type="evidence" value="ECO:0007669"/>
    <property type="project" value="TreeGrafter"/>
</dbReference>
<reference evidence="7" key="1">
    <citation type="submission" date="2022-08" db="EMBL/GenBank/DDBJ databases">
        <authorList>
            <person name="Marques A."/>
        </authorList>
    </citation>
    <scope>NUCLEOTIDE SEQUENCE</scope>
    <source>
        <strain evidence="7">RhyPub2mFocal</strain>
        <tissue evidence="7">Leaves</tissue>
    </source>
</reference>
<proteinExistence type="inferred from homology"/>
<comment type="similarity">
    <text evidence="2">Belongs to the SURF6 family.</text>
</comment>
<dbReference type="GO" id="GO:0042273">
    <property type="term" value="P:ribosomal large subunit biogenesis"/>
    <property type="evidence" value="ECO:0007669"/>
    <property type="project" value="TreeGrafter"/>
</dbReference>
<feature type="compositionally biased region" description="Basic and acidic residues" evidence="4">
    <location>
        <begin position="325"/>
        <end position="355"/>
    </location>
</feature>
<dbReference type="GO" id="GO:0042274">
    <property type="term" value="P:ribosomal small subunit biogenesis"/>
    <property type="evidence" value="ECO:0007669"/>
    <property type="project" value="TreeGrafter"/>
</dbReference>
<accession>A0AAV8H7E1</accession>
<name>A0AAV8H7E1_9POAL</name>
<evidence type="ECO:0000313" key="8">
    <source>
        <dbReference type="Proteomes" id="UP001140206"/>
    </source>
</evidence>
<evidence type="ECO:0000256" key="2">
    <source>
        <dbReference type="ARBA" id="ARBA00005904"/>
    </source>
</evidence>
<feature type="domain" description="Ribosomal RNA-processing protein 14 N-terminal" evidence="6">
    <location>
        <begin position="35"/>
        <end position="94"/>
    </location>
</feature>
<dbReference type="Pfam" id="PF15459">
    <property type="entry name" value="RRP14"/>
    <property type="match status" value="1"/>
</dbReference>
<evidence type="ECO:0000256" key="1">
    <source>
        <dbReference type="ARBA" id="ARBA00004123"/>
    </source>
</evidence>
<feature type="compositionally biased region" description="Basic and acidic residues" evidence="4">
    <location>
        <begin position="268"/>
        <end position="289"/>
    </location>
</feature>
<feature type="compositionally biased region" description="Basic and acidic residues" evidence="4">
    <location>
        <begin position="198"/>
        <end position="215"/>
    </location>
</feature>
<evidence type="ECO:0000259" key="5">
    <source>
        <dbReference type="Pfam" id="PF04935"/>
    </source>
</evidence>
<dbReference type="InterPro" id="IPR029188">
    <property type="entry name" value="Rrp14_N"/>
</dbReference>
<dbReference type="InterPro" id="IPR007019">
    <property type="entry name" value="SURF6"/>
</dbReference>
<evidence type="ECO:0000256" key="3">
    <source>
        <dbReference type="ARBA" id="ARBA00023242"/>
    </source>
</evidence>
<keyword evidence="8" id="KW-1185">Reference proteome</keyword>
<sequence>MGKKSSVAAGGGGADQTTSTPIPTPTSPENLKTLIHEHSLFFDQLVELIPARFFVPNYSDDKPWFPGLSKSEKNKFKAQTRENIIKSRRDRLDPSRPSSTLDLLKKSLAEEIESSGKEDDDDDNDDDDEEEEEENEVEEEAERAQNKATLTGDRPVTYEELRERLHRRIAELSAGRNTRPESRLKQERKEMKNKKKLKGETKKNQEKNKDKDKDAASGSNSGKRKREDGSDDLKNKKKNKVVEPTDITFGQVRIDGKENKKRKKRLSKEKELERAKRLEEVKKDPEKGQKISWKAAVSKAAGEKVHDDPKLLKQSIKREKKKQQKNAEKWKERERTVAKAKAEKQSKRSENIKERIHQKRMRKIEKREKKLMRPGFEGRKQGYIND</sequence>
<protein>
    <submittedName>
        <fullName evidence="7">Surfeit locus protein 6</fullName>
    </submittedName>
</protein>
<feature type="region of interest" description="Disordered" evidence="4">
    <location>
        <begin position="59"/>
        <end position="386"/>
    </location>
</feature>
<dbReference type="AlphaFoldDB" id="A0AAV8H7E1"/>